<name>A0A0L8HYZ7_OCTBM</name>
<dbReference type="AlphaFoldDB" id="A0A0L8HYZ7"/>
<evidence type="ECO:0000313" key="2">
    <source>
        <dbReference type="EMBL" id="KOF94411.1"/>
    </source>
</evidence>
<protein>
    <submittedName>
        <fullName evidence="2">Uncharacterized protein</fullName>
    </submittedName>
</protein>
<accession>A0A0L8HYZ7</accession>
<evidence type="ECO:0000256" key="1">
    <source>
        <dbReference type="SAM" id="Phobius"/>
    </source>
</evidence>
<organism evidence="2">
    <name type="scientific">Octopus bimaculoides</name>
    <name type="common">California two-spotted octopus</name>
    <dbReference type="NCBI Taxonomy" id="37653"/>
    <lineage>
        <taxon>Eukaryota</taxon>
        <taxon>Metazoa</taxon>
        <taxon>Spiralia</taxon>
        <taxon>Lophotrochozoa</taxon>
        <taxon>Mollusca</taxon>
        <taxon>Cephalopoda</taxon>
        <taxon>Coleoidea</taxon>
        <taxon>Octopodiformes</taxon>
        <taxon>Octopoda</taxon>
        <taxon>Incirrata</taxon>
        <taxon>Octopodidae</taxon>
        <taxon>Octopus</taxon>
    </lineage>
</organism>
<dbReference type="EMBL" id="KQ416961">
    <property type="protein sequence ID" value="KOF94411.1"/>
    <property type="molecule type" value="Genomic_DNA"/>
</dbReference>
<proteinExistence type="predicted"/>
<keyword evidence="1" id="KW-0472">Membrane</keyword>
<feature type="transmembrane region" description="Helical" evidence="1">
    <location>
        <begin position="46"/>
        <end position="64"/>
    </location>
</feature>
<keyword evidence="1" id="KW-1133">Transmembrane helix</keyword>
<keyword evidence="1" id="KW-0812">Transmembrane</keyword>
<sequence>MVKWYSMVRRGKELLCSSPYEGKMKMNASRSKVVRGIKIKDRWLKGMYWIYIVQYIYCSVVFIPEEE</sequence>
<gene>
    <name evidence="2" type="ORF">OCBIM_22001754mg</name>
</gene>
<reference evidence="2" key="1">
    <citation type="submission" date="2015-07" db="EMBL/GenBank/DDBJ databases">
        <title>MeaNS - Measles Nucleotide Surveillance Program.</title>
        <authorList>
            <person name="Tran T."/>
            <person name="Druce J."/>
        </authorList>
    </citation>
    <scope>NUCLEOTIDE SEQUENCE</scope>
    <source>
        <strain evidence="2">UCB-OBI-ISO-001</strain>
        <tissue evidence="2">Gonad</tissue>
    </source>
</reference>